<dbReference type="NCBIfam" id="TIGR00431">
    <property type="entry name" value="TruB"/>
    <property type="match status" value="1"/>
</dbReference>
<reference evidence="8 9" key="1">
    <citation type="submission" date="2018-12" db="EMBL/GenBank/DDBJ databases">
        <title>Flammeovirga pectinis sp. nov., isolated from the gut of the Korean scallop, Patinopecten yessoensis.</title>
        <authorList>
            <person name="Bae J.-W."/>
            <person name="Jeong Y.-S."/>
            <person name="Kang W."/>
        </authorList>
    </citation>
    <scope>NUCLEOTIDE SEQUENCE [LARGE SCALE GENOMIC DNA]</scope>
    <source>
        <strain evidence="8 9">L12M1</strain>
    </source>
</reference>
<dbReference type="PANTHER" id="PTHR13767:SF2">
    <property type="entry name" value="PSEUDOURIDYLATE SYNTHASE TRUB1"/>
    <property type="match status" value="1"/>
</dbReference>
<feature type="domain" description="tRNA pseudouridylate synthase B C-terminal" evidence="7">
    <location>
        <begin position="179"/>
        <end position="230"/>
    </location>
</feature>
<keyword evidence="9" id="KW-1185">Reference proteome</keyword>
<evidence type="ECO:0000259" key="6">
    <source>
        <dbReference type="Pfam" id="PF01509"/>
    </source>
</evidence>
<dbReference type="GO" id="GO:1990481">
    <property type="term" value="P:mRNA pseudouridine synthesis"/>
    <property type="evidence" value="ECO:0007669"/>
    <property type="project" value="TreeGrafter"/>
</dbReference>
<sequence length="238" mass="27044">MQDFDFVAGETVLVDKPLEWTSFGVVKKLRWEMKVKKVGHAGTLDPLATGLLILCTGKSTKTIDQIQGKIKEYEGEMVIGATTASYDLETEIENQVDISHITEQNILDLLPQFTGKIMQVPPMHSAIKVNGVRVYKHARKGKEVKIDPREVEISELEITKIDFPKIQFRMVCTKGTYVRSFVKDFGDALGVGAYMSGLRRTKIGEYDVKDAKSVEEWIEVIREWRSNQEEQTEEENSK</sequence>
<comment type="function">
    <text evidence="5">Responsible for synthesis of pseudouridine from uracil-55 in the psi GC loop of transfer RNAs.</text>
</comment>
<dbReference type="GO" id="GO:0160148">
    <property type="term" value="F:tRNA pseudouridine(55) synthase activity"/>
    <property type="evidence" value="ECO:0007669"/>
    <property type="project" value="UniProtKB-EC"/>
</dbReference>
<evidence type="ECO:0000313" key="9">
    <source>
        <dbReference type="Proteomes" id="UP000267268"/>
    </source>
</evidence>
<gene>
    <name evidence="5 8" type="primary">truB</name>
    <name evidence="8" type="ORF">EI427_02015</name>
</gene>
<dbReference type="InterPro" id="IPR002501">
    <property type="entry name" value="PsdUridine_synth_N"/>
</dbReference>
<evidence type="ECO:0000256" key="4">
    <source>
        <dbReference type="ARBA" id="ARBA00023235"/>
    </source>
</evidence>
<dbReference type="EC" id="5.4.99.25" evidence="5"/>
<dbReference type="EMBL" id="CP034562">
    <property type="protein sequence ID" value="AZQ61035.1"/>
    <property type="molecule type" value="Genomic_DNA"/>
</dbReference>
<feature type="domain" description="Pseudouridine synthase II N-terminal" evidence="6">
    <location>
        <begin position="31"/>
        <end position="178"/>
    </location>
</feature>
<comment type="similarity">
    <text evidence="2 5">Belongs to the pseudouridine synthase TruB family. Type 1 subfamily.</text>
</comment>
<dbReference type="CDD" id="cd02573">
    <property type="entry name" value="PseudoU_synth_EcTruB"/>
    <property type="match status" value="1"/>
</dbReference>
<keyword evidence="4 5" id="KW-0413">Isomerase</keyword>
<dbReference type="Pfam" id="PF16198">
    <property type="entry name" value="TruB_C_2"/>
    <property type="match status" value="1"/>
</dbReference>
<evidence type="ECO:0000259" key="7">
    <source>
        <dbReference type="Pfam" id="PF16198"/>
    </source>
</evidence>
<dbReference type="GO" id="GO:0003723">
    <property type="term" value="F:RNA binding"/>
    <property type="evidence" value="ECO:0007669"/>
    <property type="project" value="InterPro"/>
</dbReference>
<dbReference type="SUPFAM" id="SSF55120">
    <property type="entry name" value="Pseudouridine synthase"/>
    <property type="match status" value="1"/>
</dbReference>
<dbReference type="Gene3D" id="3.30.2350.10">
    <property type="entry name" value="Pseudouridine synthase"/>
    <property type="match status" value="1"/>
</dbReference>
<dbReference type="Pfam" id="PF01509">
    <property type="entry name" value="TruB_N"/>
    <property type="match status" value="1"/>
</dbReference>
<accession>A0A3S9NYV0</accession>
<evidence type="ECO:0000256" key="1">
    <source>
        <dbReference type="ARBA" id="ARBA00000385"/>
    </source>
</evidence>
<feature type="active site" description="Nucleophile" evidence="5">
    <location>
        <position position="45"/>
    </location>
</feature>
<dbReference type="AlphaFoldDB" id="A0A3S9NYV0"/>
<dbReference type="Proteomes" id="UP000267268">
    <property type="component" value="Chromosome 1"/>
</dbReference>
<keyword evidence="3 5" id="KW-0819">tRNA processing</keyword>
<dbReference type="GO" id="GO:0031119">
    <property type="term" value="P:tRNA pseudouridine synthesis"/>
    <property type="evidence" value="ECO:0007669"/>
    <property type="project" value="UniProtKB-UniRule"/>
</dbReference>
<evidence type="ECO:0000256" key="3">
    <source>
        <dbReference type="ARBA" id="ARBA00022694"/>
    </source>
</evidence>
<comment type="catalytic activity">
    <reaction evidence="1 5">
        <text>uridine(55) in tRNA = pseudouridine(55) in tRNA</text>
        <dbReference type="Rhea" id="RHEA:42532"/>
        <dbReference type="Rhea" id="RHEA-COMP:10101"/>
        <dbReference type="Rhea" id="RHEA-COMP:10102"/>
        <dbReference type="ChEBI" id="CHEBI:65314"/>
        <dbReference type="ChEBI" id="CHEBI:65315"/>
        <dbReference type="EC" id="5.4.99.25"/>
    </reaction>
</comment>
<evidence type="ECO:0000256" key="5">
    <source>
        <dbReference type="HAMAP-Rule" id="MF_01080"/>
    </source>
</evidence>
<dbReference type="HAMAP" id="MF_01080">
    <property type="entry name" value="TruB_bact"/>
    <property type="match status" value="1"/>
</dbReference>
<name>A0A3S9NYV0_9BACT</name>
<dbReference type="InterPro" id="IPR020103">
    <property type="entry name" value="PsdUridine_synth_cat_dom_sf"/>
</dbReference>
<dbReference type="KEGG" id="fll:EI427_02015"/>
<dbReference type="OrthoDB" id="9802309at2"/>
<protein>
    <recommendedName>
        <fullName evidence="5">tRNA pseudouridine synthase B</fullName>
        <ecNumber evidence="5">5.4.99.25</ecNumber>
    </recommendedName>
    <alternativeName>
        <fullName evidence="5">tRNA pseudouridine(55) synthase</fullName>
        <shortName evidence="5">Psi55 synthase</shortName>
    </alternativeName>
    <alternativeName>
        <fullName evidence="5">tRNA pseudouridylate synthase</fullName>
    </alternativeName>
    <alternativeName>
        <fullName evidence="5">tRNA-uridine isomerase</fullName>
    </alternativeName>
</protein>
<dbReference type="InterPro" id="IPR014780">
    <property type="entry name" value="tRNA_psdUridine_synth_TruB"/>
</dbReference>
<evidence type="ECO:0000256" key="2">
    <source>
        <dbReference type="ARBA" id="ARBA00005642"/>
    </source>
</evidence>
<dbReference type="RefSeq" id="WP_126611066.1">
    <property type="nucleotide sequence ID" value="NZ_CP034562.1"/>
</dbReference>
<proteinExistence type="inferred from homology"/>
<dbReference type="InterPro" id="IPR032819">
    <property type="entry name" value="TruB_C"/>
</dbReference>
<organism evidence="8 9">
    <name type="scientific">Flammeovirga pectinis</name>
    <dbReference type="NCBI Taxonomy" id="2494373"/>
    <lineage>
        <taxon>Bacteria</taxon>
        <taxon>Pseudomonadati</taxon>
        <taxon>Bacteroidota</taxon>
        <taxon>Cytophagia</taxon>
        <taxon>Cytophagales</taxon>
        <taxon>Flammeovirgaceae</taxon>
        <taxon>Flammeovirga</taxon>
    </lineage>
</organism>
<dbReference type="PANTHER" id="PTHR13767">
    <property type="entry name" value="TRNA-PSEUDOURIDINE SYNTHASE"/>
    <property type="match status" value="1"/>
</dbReference>
<evidence type="ECO:0000313" key="8">
    <source>
        <dbReference type="EMBL" id="AZQ61035.1"/>
    </source>
</evidence>